<evidence type="ECO:0000256" key="2">
    <source>
        <dbReference type="ARBA" id="ARBA00008017"/>
    </source>
</evidence>
<dbReference type="Gene3D" id="2.30.30.60">
    <property type="match status" value="1"/>
</dbReference>
<dbReference type="InterPro" id="IPR023408">
    <property type="entry name" value="MscS_beta-dom_sf"/>
</dbReference>
<comment type="caution">
    <text evidence="7">Lacks conserved residue(s) required for the propagation of feature annotation.</text>
</comment>
<feature type="domain" description="Mechanosensitive ion channel transmembrane helices 2/3" evidence="10">
    <location>
        <begin position="75"/>
        <end position="107"/>
    </location>
</feature>
<evidence type="ECO:0000259" key="10">
    <source>
        <dbReference type="Pfam" id="PF21088"/>
    </source>
</evidence>
<dbReference type="InterPro" id="IPR049142">
    <property type="entry name" value="MS_channel_1st"/>
</dbReference>
<keyword evidence="4 7" id="KW-0812">Transmembrane</keyword>
<feature type="transmembrane region" description="Helical" evidence="7">
    <location>
        <begin position="63"/>
        <end position="86"/>
    </location>
</feature>
<name>A0A5E6P058_PSEFL</name>
<evidence type="ECO:0000256" key="1">
    <source>
        <dbReference type="ARBA" id="ARBA00004651"/>
    </source>
</evidence>
<dbReference type="PROSITE" id="PS01246">
    <property type="entry name" value="UPF0003"/>
    <property type="match status" value="1"/>
</dbReference>
<evidence type="ECO:0000256" key="4">
    <source>
        <dbReference type="ARBA" id="ARBA00022692"/>
    </source>
</evidence>
<dbReference type="Pfam" id="PF21088">
    <property type="entry name" value="MS_channel_1st"/>
    <property type="match status" value="1"/>
</dbReference>
<evidence type="ECO:0000256" key="7">
    <source>
        <dbReference type="RuleBase" id="RU369025"/>
    </source>
</evidence>
<feature type="domain" description="Mechanosensitive ion channel MscS C-terminal" evidence="9">
    <location>
        <begin position="181"/>
        <end position="262"/>
    </location>
</feature>
<dbReference type="AlphaFoldDB" id="A0A5E6P058"/>
<keyword evidence="7" id="KW-0997">Cell inner membrane</keyword>
<dbReference type="GO" id="GO:0008381">
    <property type="term" value="F:mechanosensitive monoatomic ion channel activity"/>
    <property type="evidence" value="ECO:0007669"/>
    <property type="project" value="InterPro"/>
</dbReference>
<dbReference type="RefSeq" id="WP_150578586.1">
    <property type="nucleotide sequence ID" value="NZ_CABVGX010000001.1"/>
</dbReference>
<dbReference type="InterPro" id="IPR049278">
    <property type="entry name" value="MS_channel_C"/>
</dbReference>
<evidence type="ECO:0000313" key="11">
    <source>
        <dbReference type="EMBL" id="VVM36469.1"/>
    </source>
</evidence>
<keyword evidence="7" id="KW-0406">Ion transport</keyword>
<dbReference type="EMBL" id="CABVGX010000001">
    <property type="protein sequence ID" value="VVM36469.1"/>
    <property type="molecule type" value="Genomic_DNA"/>
</dbReference>
<gene>
    <name evidence="11" type="primary">mscS_1</name>
    <name evidence="11" type="ORF">PS645_00048</name>
</gene>
<feature type="domain" description="Mechanosensitive ion channel MscS" evidence="8">
    <location>
        <begin position="109"/>
        <end position="174"/>
    </location>
</feature>
<comment type="subunit">
    <text evidence="7">Homoheptamer.</text>
</comment>
<dbReference type="InterPro" id="IPR011066">
    <property type="entry name" value="MscS_channel_C_sf"/>
</dbReference>
<evidence type="ECO:0000256" key="3">
    <source>
        <dbReference type="ARBA" id="ARBA00022475"/>
    </source>
</evidence>
<feature type="transmembrane region" description="Helical" evidence="7">
    <location>
        <begin position="92"/>
        <end position="122"/>
    </location>
</feature>
<dbReference type="GO" id="GO:0005886">
    <property type="term" value="C:plasma membrane"/>
    <property type="evidence" value="ECO:0007669"/>
    <property type="project" value="UniProtKB-SubCell"/>
</dbReference>
<dbReference type="Proteomes" id="UP000325607">
    <property type="component" value="Unassembled WGS sequence"/>
</dbReference>
<protein>
    <recommendedName>
        <fullName evidence="7">Small-conductance mechanosensitive channel</fullName>
    </recommendedName>
</protein>
<dbReference type="Gene3D" id="3.30.70.100">
    <property type="match status" value="1"/>
</dbReference>
<feature type="transmembrane region" description="Helical" evidence="7">
    <location>
        <begin position="26"/>
        <end position="51"/>
    </location>
</feature>
<sequence>MDFDVNQLIKHTETWLPVVLEYGANLTLAFATLAIGWWLISTITGRVGVLLGKRSVDKTLQKFVGNLVSTALKIMLVISVASMIGIQTTSFVAALGAAGLAIGLALQGSLSNFAGGVLILLFRPFKVGDTVEVQGVYGTVESILIFHTVILSTDNKRIVVPNGSISNGIITNYSSEALRKVVFDVGVDYTANLGIARQVLLELSKDPRVLKDPAPVVVVSTLGDSAITVSLRIWALNTDYWDLMFMFNEKARDALGQQGIGIPFPQRVITVINTPPLP</sequence>
<reference evidence="11 12" key="1">
    <citation type="submission" date="2019-09" db="EMBL/GenBank/DDBJ databases">
        <authorList>
            <person name="Chandra G."/>
            <person name="Truman W A."/>
        </authorList>
    </citation>
    <scope>NUCLEOTIDE SEQUENCE [LARGE SCALE GENOMIC DNA]</scope>
    <source>
        <strain evidence="11">PS645</strain>
    </source>
</reference>
<keyword evidence="5 7" id="KW-1133">Transmembrane helix</keyword>
<keyword evidence="6 7" id="KW-0472">Membrane</keyword>
<proteinExistence type="inferred from homology"/>
<dbReference type="InterPro" id="IPR011014">
    <property type="entry name" value="MscS_channel_TM-2"/>
</dbReference>
<keyword evidence="3" id="KW-1003">Cell membrane</keyword>
<dbReference type="InterPro" id="IPR006686">
    <property type="entry name" value="MscS_channel_CS"/>
</dbReference>
<dbReference type="PANTHER" id="PTHR30221:SF1">
    <property type="entry name" value="SMALL-CONDUCTANCE MECHANOSENSITIVE CHANNEL"/>
    <property type="match status" value="1"/>
</dbReference>
<dbReference type="OrthoDB" id="9809206at2"/>
<dbReference type="SUPFAM" id="SSF82861">
    <property type="entry name" value="Mechanosensitive channel protein MscS (YggB), transmembrane region"/>
    <property type="match status" value="1"/>
</dbReference>
<keyword evidence="7" id="KW-0407">Ion channel</keyword>
<dbReference type="Pfam" id="PF00924">
    <property type="entry name" value="MS_channel_2nd"/>
    <property type="match status" value="1"/>
</dbReference>
<evidence type="ECO:0000259" key="9">
    <source>
        <dbReference type="Pfam" id="PF21082"/>
    </source>
</evidence>
<accession>A0A5E6P058</accession>
<comment type="function">
    <text evidence="7">Mechanosensitive channel that participates in the regulation of osmotic pressure changes within the cell, opening in response to stretch forces in the membrane lipid bilayer, without the need for other proteins. Contributes to normal resistance to hypoosmotic shock. Forms an ion channel of 1.0 nanosiemens conductance with a slight preference for anions.</text>
</comment>
<comment type="subcellular location">
    <subcellularLocation>
        <location evidence="7">Cell inner membrane</location>
        <topology evidence="7">Multi-pass membrane protein</topology>
    </subcellularLocation>
    <subcellularLocation>
        <location evidence="1">Cell membrane</location>
        <topology evidence="1">Multi-pass membrane protein</topology>
    </subcellularLocation>
</comment>
<dbReference type="Pfam" id="PF21082">
    <property type="entry name" value="MS_channel_3rd"/>
    <property type="match status" value="1"/>
</dbReference>
<comment type="similarity">
    <text evidence="2 7">Belongs to the MscS (TC 1.A.23) family.</text>
</comment>
<evidence type="ECO:0000256" key="6">
    <source>
        <dbReference type="ARBA" id="ARBA00023136"/>
    </source>
</evidence>
<evidence type="ECO:0000313" key="12">
    <source>
        <dbReference type="Proteomes" id="UP000325607"/>
    </source>
</evidence>
<dbReference type="InterPro" id="IPR006685">
    <property type="entry name" value="MscS_channel_2nd"/>
</dbReference>
<dbReference type="PANTHER" id="PTHR30221">
    <property type="entry name" value="SMALL-CONDUCTANCE MECHANOSENSITIVE CHANNEL"/>
    <property type="match status" value="1"/>
</dbReference>
<organism evidence="11 12">
    <name type="scientific">Pseudomonas fluorescens</name>
    <dbReference type="NCBI Taxonomy" id="294"/>
    <lineage>
        <taxon>Bacteria</taxon>
        <taxon>Pseudomonadati</taxon>
        <taxon>Pseudomonadota</taxon>
        <taxon>Gammaproteobacteria</taxon>
        <taxon>Pseudomonadales</taxon>
        <taxon>Pseudomonadaceae</taxon>
        <taxon>Pseudomonas</taxon>
    </lineage>
</organism>
<evidence type="ECO:0000256" key="5">
    <source>
        <dbReference type="ARBA" id="ARBA00022989"/>
    </source>
</evidence>
<dbReference type="SUPFAM" id="SSF50182">
    <property type="entry name" value="Sm-like ribonucleoproteins"/>
    <property type="match status" value="1"/>
</dbReference>
<dbReference type="InterPro" id="IPR045275">
    <property type="entry name" value="MscS_archaea/bacteria_type"/>
</dbReference>
<dbReference type="SUPFAM" id="SSF82689">
    <property type="entry name" value="Mechanosensitive channel protein MscS (YggB), C-terminal domain"/>
    <property type="match status" value="1"/>
</dbReference>
<dbReference type="Gene3D" id="1.10.287.1260">
    <property type="match status" value="1"/>
</dbReference>
<evidence type="ECO:0000259" key="8">
    <source>
        <dbReference type="Pfam" id="PF00924"/>
    </source>
</evidence>
<keyword evidence="7" id="KW-0813">Transport</keyword>
<dbReference type="InterPro" id="IPR010920">
    <property type="entry name" value="LSM_dom_sf"/>
</dbReference>